<dbReference type="Pfam" id="PF00443">
    <property type="entry name" value="UCH"/>
    <property type="match status" value="1"/>
</dbReference>
<dbReference type="STRING" id="2015173.A0A026W2K3"/>
<dbReference type="PROSITE" id="PS50235">
    <property type="entry name" value="USP_3"/>
    <property type="match status" value="1"/>
</dbReference>
<dbReference type="Proteomes" id="UP000053097">
    <property type="component" value="Unassembled WGS sequence"/>
</dbReference>
<dbReference type="InterPro" id="IPR001394">
    <property type="entry name" value="Peptidase_C19_UCH"/>
</dbReference>
<dbReference type="InterPro" id="IPR028889">
    <property type="entry name" value="USP"/>
</dbReference>
<dbReference type="EMBL" id="KK107528">
    <property type="protein sequence ID" value="EZA49264.1"/>
    <property type="molecule type" value="Genomic_DNA"/>
</dbReference>
<name>A0A026W2K3_OOCBI</name>
<dbReference type="GO" id="GO:0016579">
    <property type="term" value="P:protein deubiquitination"/>
    <property type="evidence" value="ECO:0007669"/>
    <property type="project" value="InterPro"/>
</dbReference>
<dbReference type="InterPro" id="IPR038765">
    <property type="entry name" value="Papain-like_cys_pep_sf"/>
</dbReference>
<protein>
    <recommendedName>
        <fullName evidence="1">USP domain-containing protein</fullName>
    </recommendedName>
</protein>
<feature type="domain" description="USP" evidence="1">
    <location>
        <begin position="1"/>
        <end position="183"/>
    </location>
</feature>
<accession>A0A026W2K3</accession>
<evidence type="ECO:0000313" key="2">
    <source>
        <dbReference type="EMBL" id="EZA49264.1"/>
    </source>
</evidence>
<dbReference type="CDD" id="cd02257">
    <property type="entry name" value="Peptidase_C19"/>
    <property type="match status" value="1"/>
</dbReference>
<evidence type="ECO:0000259" key="1">
    <source>
        <dbReference type="PROSITE" id="PS50235"/>
    </source>
</evidence>
<sequence>MIIRNVVEHKITSTSRCKSCGNTKVITDNHILVSISINNLKKKSYNLNDLLNITFSHWVQGNNESCKYCGENAILIKRDLVLAKEIVIIHLVSFSLQDDKLVKIPGKFSLCSVPTSKILIAEQSYKVMSAIFHHGLCIETGRYTNMCRERTSSIWIETNDTQVSKKQWPKGAKDIYILFLEKVVNK</sequence>
<gene>
    <name evidence="2" type="ORF">X777_12460</name>
</gene>
<proteinExistence type="predicted"/>
<dbReference type="AlphaFoldDB" id="A0A026W2K3"/>
<organism evidence="2 3">
    <name type="scientific">Ooceraea biroi</name>
    <name type="common">Clonal raider ant</name>
    <name type="synonym">Cerapachys biroi</name>
    <dbReference type="NCBI Taxonomy" id="2015173"/>
    <lineage>
        <taxon>Eukaryota</taxon>
        <taxon>Metazoa</taxon>
        <taxon>Ecdysozoa</taxon>
        <taxon>Arthropoda</taxon>
        <taxon>Hexapoda</taxon>
        <taxon>Insecta</taxon>
        <taxon>Pterygota</taxon>
        <taxon>Neoptera</taxon>
        <taxon>Endopterygota</taxon>
        <taxon>Hymenoptera</taxon>
        <taxon>Apocrita</taxon>
        <taxon>Aculeata</taxon>
        <taxon>Formicoidea</taxon>
        <taxon>Formicidae</taxon>
        <taxon>Dorylinae</taxon>
        <taxon>Ooceraea</taxon>
    </lineage>
</organism>
<evidence type="ECO:0000313" key="3">
    <source>
        <dbReference type="Proteomes" id="UP000053097"/>
    </source>
</evidence>
<keyword evidence="3" id="KW-1185">Reference proteome</keyword>
<dbReference type="SUPFAM" id="SSF54001">
    <property type="entry name" value="Cysteine proteinases"/>
    <property type="match status" value="1"/>
</dbReference>
<dbReference type="Gene3D" id="3.90.70.10">
    <property type="entry name" value="Cysteine proteinases"/>
    <property type="match status" value="1"/>
</dbReference>
<reference evidence="2 3" key="1">
    <citation type="journal article" date="2014" name="Curr. Biol.">
        <title>The genome of the clonal raider ant Cerapachys biroi.</title>
        <authorList>
            <person name="Oxley P.R."/>
            <person name="Ji L."/>
            <person name="Fetter-Pruneda I."/>
            <person name="McKenzie S.K."/>
            <person name="Li C."/>
            <person name="Hu H."/>
            <person name="Zhang G."/>
            <person name="Kronauer D.J."/>
        </authorList>
    </citation>
    <scope>NUCLEOTIDE SEQUENCE [LARGE SCALE GENOMIC DNA]</scope>
</reference>
<dbReference type="GO" id="GO:0004843">
    <property type="term" value="F:cysteine-type deubiquitinase activity"/>
    <property type="evidence" value="ECO:0007669"/>
    <property type="project" value="InterPro"/>
</dbReference>